<dbReference type="Pfam" id="PF13185">
    <property type="entry name" value="GAF_2"/>
    <property type="match status" value="1"/>
</dbReference>
<evidence type="ECO:0000313" key="5">
    <source>
        <dbReference type="Proteomes" id="UP001185863"/>
    </source>
</evidence>
<dbReference type="Pfam" id="PF03861">
    <property type="entry name" value="ANTAR"/>
    <property type="match status" value="1"/>
</dbReference>
<dbReference type="SUPFAM" id="SSF55781">
    <property type="entry name" value="GAF domain-like"/>
    <property type="match status" value="1"/>
</dbReference>
<evidence type="ECO:0000256" key="1">
    <source>
        <dbReference type="ARBA" id="ARBA00023015"/>
    </source>
</evidence>
<feature type="domain" description="ANTAR" evidence="3">
    <location>
        <begin position="141"/>
        <end position="202"/>
    </location>
</feature>
<dbReference type="InterPro" id="IPR012074">
    <property type="entry name" value="GAF_ANTAR"/>
</dbReference>
<dbReference type="PROSITE" id="PS50921">
    <property type="entry name" value="ANTAR"/>
    <property type="match status" value="1"/>
</dbReference>
<dbReference type="AlphaFoldDB" id="A0AAE4V1C3"/>
<evidence type="ECO:0000256" key="2">
    <source>
        <dbReference type="ARBA" id="ARBA00023163"/>
    </source>
</evidence>
<dbReference type="Gene3D" id="3.30.450.40">
    <property type="match status" value="1"/>
</dbReference>
<dbReference type="RefSeq" id="WP_317745362.1">
    <property type="nucleotide sequence ID" value="NZ_JAWLUP010000044.1"/>
</dbReference>
<sequence>MAHTAVTALPEADAASVTRLVDGVPDTVATTDDAIAAIDECQYAAGRGPCLQAAETREPVRAVVGRHREEWPEFTAVAEAAGIHAYLSVPVLLDDRAHHSELIGSLNVYSYHTEAFDPFDEQLVRLLTTAVSAAIANALRWQRAHHQVLQLQNALRSRADIDQAKGVLMAIHGISSDQAFERLAKISQRTNTKVHEVARNFMRNFTAPSL</sequence>
<dbReference type="InterPro" id="IPR029016">
    <property type="entry name" value="GAF-like_dom_sf"/>
</dbReference>
<keyword evidence="2" id="KW-0804">Transcription</keyword>
<protein>
    <submittedName>
        <fullName evidence="4">GAF and ANTAR domain-containing protein</fullName>
    </submittedName>
</protein>
<reference evidence="4" key="1">
    <citation type="submission" date="2023-10" db="EMBL/GenBank/DDBJ databases">
        <title>Development of a sustainable strategy for remediation of hydrocarbon-contaminated territories based on the waste exchange concept.</title>
        <authorList>
            <person name="Krivoruchko A."/>
        </authorList>
    </citation>
    <scope>NUCLEOTIDE SEQUENCE</scope>
    <source>
        <strain evidence="4">IEGM 68</strain>
    </source>
</reference>
<accession>A0AAE4V1C3</accession>
<dbReference type="GO" id="GO:0003723">
    <property type="term" value="F:RNA binding"/>
    <property type="evidence" value="ECO:0007669"/>
    <property type="project" value="InterPro"/>
</dbReference>
<dbReference type="Proteomes" id="UP001185863">
    <property type="component" value="Unassembled WGS sequence"/>
</dbReference>
<dbReference type="PIRSF" id="PIRSF036625">
    <property type="entry name" value="GAF_ANTAR"/>
    <property type="match status" value="1"/>
</dbReference>
<dbReference type="InterPro" id="IPR036388">
    <property type="entry name" value="WH-like_DNA-bd_sf"/>
</dbReference>
<name>A0AAE4V1C3_9NOCA</name>
<proteinExistence type="predicted"/>
<evidence type="ECO:0000313" key="4">
    <source>
        <dbReference type="EMBL" id="MDV7266299.1"/>
    </source>
</evidence>
<evidence type="ECO:0000259" key="3">
    <source>
        <dbReference type="PROSITE" id="PS50921"/>
    </source>
</evidence>
<comment type="caution">
    <text evidence="4">The sequence shown here is derived from an EMBL/GenBank/DDBJ whole genome shotgun (WGS) entry which is preliminary data.</text>
</comment>
<dbReference type="SMART" id="SM01012">
    <property type="entry name" value="ANTAR"/>
    <property type="match status" value="1"/>
</dbReference>
<dbReference type="InterPro" id="IPR005561">
    <property type="entry name" value="ANTAR"/>
</dbReference>
<dbReference type="Gene3D" id="1.10.10.10">
    <property type="entry name" value="Winged helix-like DNA-binding domain superfamily/Winged helix DNA-binding domain"/>
    <property type="match status" value="1"/>
</dbReference>
<gene>
    <name evidence="4" type="ORF">R4315_17370</name>
</gene>
<dbReference type="EMBL" id="JAWLUP010000044">
    <property type="protein sequence ID" value="MDV7266299.1"/>
    <property type="molecule type" value="Genomic_DNA"/>
</dbReference>
<organism evidence="4 5">
    <name type="scientific">Rhodococcus oxybenzonivorans</name>
    <dbReference type="NCBI Taxonomy" id="1990687"/>
    <lineage>
        <taxon>Bacteria</taxon>
        <taxon>Bacillati</taxon>
        <taxon>Actinomycetota</taxon>
        <taxon>Actinomycetes</taxon>
        <taxon>Mycobacteriales</taxon>
        <taxon>Nocardiaceae</taxon>
        <taxon>Rhodococcus</taxon>
    </lineage>
</organism>
<dbReference type="SMART" id="SM00065">
    <property type="entry name" value="GAF"/>
    <property type="match status" value="1"/>
</dbReference>
<dbReference type="InterPro" id="IPR003018">
    <property type="entry name" value="GAF"/>
</dbReference>
<keyword evidence="1" id="KW-0805">Transcription regulation</keyword>